<dbReference type="OrthoDB" id="1743535at2759"/>
<sequence length="65" mass="7281">MISDGVEDEDKWLASGIAGLQQNAFYMHRALVIPLSLSLTRLPSILSFSLSIHIHIDAYTSFYVK</sequence>
<reference evidence="1 2" key="1">
    <citation type="journal article" date="2019" name="Genome Biol. Evol.">
        <title>The Rhododendron genome and chromosomal organization provide insight into shared whole-genome duplications across the heath family (Ericaceae).</title>
        <authorList>
            <person name="Soza V.L."/>
            <person name="Lindsley D."/>
            <person name="Waalkes A."/>
            <person name="Ramage E."/>
            <person name="Patwardhan R.P."/>
            <person name="Burton J.N."/>
            <person name="Adey A."/>
            <person name="Kumar A."/>
            <person name="Qiu R."/>
            <person name="Shendure J."/>
            <person name="Hall B."/>
        </authorList>
    </citation>
    <scope>NUCLEOTIDE SEQUENCE [LARGE SCALE GENOMIC DNA]</scope>
    <source>
        <strain evidence="1">RSF 1966-606</strain>
    </source>
</reference>
<organism evidence="1 2">
    <name type="scientific">Rhododendron williamsianum</name>
    <dbReference type="NCBI Taxonomy" id="262921"/>
    <lineage>
        <taxon>Eukaryota</taxon>
        <taxon>Viridiplantae</taxon>
        <taxon>Streptophyta</taxon>
        <taxon>Embryophyta</taxon>
        <taxon>Tracheophyta</taxon>
        <taxon>Spermatophyta</taxon>
        <taxon>Magnoliopsida</taxon>
        <taxon>eudicotyledons</taxon>
        <taxon>Gunneridae</taxon>
        <taxon>Pentapetalae</taxon>
        <taxon>asterids</taxon>
        <taxon>Ericales</taxon>
        <taxon>Ericaceae</taxon>
        <taxon>Ericoideae</taxon>
        <taxon>Rhodoreae</taxon>
        <taxon>Rhododendron</taxon>
    </lineage>
</organism>
<protein>
    <submittedName>
        <fullName evidence="1">Uncharacterized protein</fullName>
    </submittedName>
</protein>
<dbReference type="EMBL" id="QEFC01003071">
    <property type="protein sequence ID" value="KAE9450294.1"/>
    <property type="molecule type" value="Genomic_DNA"/>
</dbReference>
<keyword evidence="2" id="KW-1185">Reference proteome</keyword>
<accession>A0A6A4L218</accession>
<gene>
    <name evidence="1" type="ORF">C3L33_17803</name>
</gene>
<dbReference type="AlphaFoldDB" id="A0A6A4L218"/>
<proteinExistence type="predicted"/>
<name>A0A6A4L218_9ERIC</name>
<evidence type="ECO:0000313" key="2">
    <source>
        <dbReference type="Proteomes" id="UP000428333"/>
    </source>
</evidence>
<feature type="non-terminal residue" evidence="1">
    <location>
        <position position="1"/>
    </location>
</feature>
<comment type="caution">
    <text evidence="1">The sequence shown here is derived from an EMBL/GenBank/DDBJ whole genome shotgun (WGS) entry which is preliminary data.</text>
</comment>
<dbReference type="Proteomes" id="UP000428333">
    <property type="component" value="Linkage Group LG11"/>
</dbReference>
<evidence type="ECO:0000313" key="1">
    <source>
        <dbReference type="EMBL" id="KAE9450294.1"/>
    </source>
</evidence>